<reference evidence="14" key="1">
    <citation type="submission" date="2021-02" db="EMBL/GenBank/DDBJ databases">
        <authorList>
            <person name="Nowell W R."/>
        </authorList>
    </citation>
    <scope>NUCLEOTIDE SEQUENCE</scope>
</reference>
<dbReference type="GO" id="GO:0071949">
    <property type="term" value="F:FAD binding"/>
    <property type="evidence" value="ECO:0007669"/>
    <property type="project" value="InterPro"/>
</dbReference>
<sequence>MTSVINYLGSFIEWYRPVSLAELLNLRHTYPGNASKLVFGNTRVQIETKYQQIEYPRLISLTFIDELKQLERTKHSFIFGAGVTLTRLQSTLILWKNQMASDAGVDICQALLDQLKHFGSTQIRNVVSIGGNIINPLSTSDLSPIFQAADALLELHSINSGVRRVPFRDYLMPHHCVSIKDDEILVAIHIPFPQASSANAYRRPVSHGQQSIPERPINQKVVGSSLLHQSAYLHTTGEAKYTNDIPQLQNTLHAALVLSKQSYARIKHIDISAASNVPGFVSYVSHTDVPSRNDFGAVVHDEEVFASSIVQCVGTIIGLVVCESERSAQMASRLIQIDYEPLTPIILTIDEAISHKSFLGNELQLQRGDLATGFGNADNTLEGVVLIGGQEHFYLETNCCMAVPSNDNGELTLYSSTQDLSNLQAAVAVALGVDANRITCRVKRIGGAFGGKGPRAEILAVAVSVAAVKLGRPVRLNMERDTDMCVTGQRHPYKIEYKVGFMNDGQFTALDVYLWSNAGCSFDVSMPILQTSMLHIDNTYQFHNVHLRGRLCKTNLPSNTACRSFGAPQSLLACETIIEHVAAHLNLDPLVVRCRNFYKEGDLTHFGQKLERWNVPRLFDELVESSDFIRRQKSVDDFNRMNAYRKRGLSILTTKRGVGYHFKSLNQAGALVHVYKDGSVLLTHGGTEMGQGLHTKMVSIAAEVLDCDVDRIHVSETSTDTVPNATKTSASISSDINGMAVRLACEQIRERLNILLRSDNDQLQNLSWDDLVKHAYYKRIDLSAHGFYAAPDAFNTDFGQNRANYHYFTQGAAAAEVELDTLTGDWHLLRVDILMLRKHFIARRLKSMKQLGIGRIIDLEFGSSEAAHHLIVELYDKDNIILTDSNYIILSLIRKRTDVATDERFGINETYPANSVKQPKDLISLKNVVLNENNTN</sequence>
<evidence type="ECO:0000256" key="11">
    <source>
        <dbReference type="ARBA" id="ARBA00023014"/>
    </source>
</evidence>
<comment type="cofactor">
    <cofactor evidence="2">
        <name>FAD</name>
        <dbReference type="ChEBI" id="CHEBI:57692"/>
    </cofactor>
</comment>
<dbReference type="FunFam" id="3.30.365.10:FF:000003">
    <property type="entry name" value="Aldehyde oxidase 1"/>
    <property type="match status" value="1"/>
</dbReference>
<dbReference type="OrthoDB" id="8300278at2759"/>
<dbReference type="InterPro" id="IPR046867">
    <property type="entry name" value="AldOxase/xan_DH_MoCoBD2"/>
</dbReference>
<evidence type="ECO:0000256" key="6">
    <source>
        <dbReference type="ARBA" id="ARBA00022714"/>
    </source>
</evidence>
<dbReference type="InterPro" id="IPR000674">
    <property type="entry name" value="Ald_Oxase/Xan_DH_a/b"/>
</dbReference>
<gene>
    <name evidence="15" type="ORF">OTI717_LOCUS26539</name>
    <name evidence="14" type="ORF">RFH988_LOCUS34128</name>
</gene>
<keyword evidence="5" id="KW-0285">Flavoprotein</keyword>
<evidence type="ECO:0000256" key="8">
    <source>
        <dbReference type="ARBA" id="ARBA00022827"/>
    </source>
</evidence>
<comment type="cofactor">
    <cofactor evidence="1">
        <name>Mo-molybdopterin</name>
        <dbReference type="ChEBI" id="CHEBI:71302"/>
    </cofactor>
</comment>
<evidence type="ECO:0000313" key="14">
    <source>
        <dbReference type="EMBL" id="CAF1386661.1"/>
    </source>
</evidence>
<evidence type="ECO:0000259" key="13">
    <source>
        <dbReference type="PROSITE" id="PS51387"/>
    </source>
</evidence>
<feature type="domain" description="FAD-binding PCMH-type" evidence="13">
    <location>
        <begin position="7"/>
        <end position="195"/>
    </location>
</feature>
<dbReference type="EMBL" id="CAJNOO010004591">
    <property type="protein sequence ID" value="CAF1386661.1"/>
    <property type="molecule type" value="Genomic_DNA"/>
</dbReference>
<dbReference type="PROSITE" id="PS51387">
    <property type="entry name" value="FAD_PCMH"/>
    <property type="match status" value="1"/>
</dbReference>
<dbReference type="SUPFAM" id="SSF56003">
    <property type="entry name" value="Molybdenum cofactor-binding domain"/>
    <property type="match status" value="1"/>
</dbReference>
<evidence type="ECO:0000256" key="1">
    <source>
        <dbReference type="ARBA" id="ARBA00001924"/>
    </source>
</evidence>
<dbReference type="Gene3D" id="3.30.43.10">
    <property type="entry name" value="Uridine Diphospho-n-acetylenolpyruvylglucosamine Reductase, domain 2"/>
    <property type="match status" value="1"/>
</dbReference>
<dbReference type="InterPro" id="IPR016167">
    <property type="entry name" value="FAD-bd_PCMH_sub1"/>
</dbReference>
<dbReference type="FunFam" id="3.30.365.10:FF:000001">
    <property type="entry name" value="Xanthine dehydrogenase oxidase"/>
    <property type="match status" value="1"/>
</dbReference>
<dbReference type="InterPro" id="IPR037165">
    <property type="entry name" value="AldOxase/xan_DH_Mopterin-bd_sf"/>
</dbReference>
<dbReference type="Pfam" id="PF20256">
    <property type="entry name" value="MoCoBD_2"/>
    <property type="match status" value="1"/>
</dbReference>
<dbReference type="InterPro" id="IPR016169">
    <property type="entry name" value="FAD-bd_PCMH_sub2"/>
</dbReference>
<accession>A0A815JZL7</accession>
<keyword evidence="9" id="KW-0560">Oxidoreductase</keyword>
<comment type="caution">
    <text evidence="14">The sequence shown here is derived from an EMBL/GenBank/DDBJ whole genome shotgun (WGS) entry which is preliminary data.</text>
</comment>
<dbReference type="PANTHER" id="PTHR45444">
    <property type="entry name" value="XANTHINE DEHYDROGENASE"/>
    <property type="match status" value="1"/>
</dbReference>
<dbReference type="Pfam" id="PF02738">
    <property type="entry name" value="MoCoBD_1"/>
    <property type="match status" value="1"/>
</dbReference>
<dbReference type="AlphaFoldDB" id="A0A815JZL7"/>
<evidence type="ECO:0000256" key="10">
    <source>
        <dbReference type="ARBA" id="ARBA00023004"/>
    </source>
</evidence>
<dbReference type="InterPro" id="IPR036856">
    <property type="entry name" value="Ald_Oxase/Xan_DH_a/b_sf"/>
</dbReference>
<organism evidence="14 16">
    <name type="scientific">Rotaria sordida</name>
    <dbReference type="NCBI Taxonomy" id="392033"/>
    <lineage>
        <taxon>Eukaryota</taxon>
        <taxon>Metazoa</taxon>
        <taxon>Spiralia</taxon>
        <taxon>Gnathifera</taxon>
        <taxon>Rotifera</taxon>
        <taxon>Eurotatoria</taxon>
        <taxon>Bdelloidea</taxon>
        <taxon>Philodinida</taxon>
        <taxon>Philodinidae</taxon>
        <taxon>Rotaria</taxon>
    </lineage>
</organism>
<dbReference type="InterPro" id="IPR016166">
    <property type="entry name" value="FAD-bd_PCMH"/>
</dbReference>
<keyword evidence="4" id="KW-0500">Molybdenum</keyword>
<dbReference type="InterPro" id="IPR008274">
    <property type="entry name" value="AldOxase/xan_DH_MoCoBD1"/>
</dbReference>
<keyword evidence="8" id="KW-0274">FAD</keyword>
<evidence type="ECO:0000256" key="12">
    <source>
        <dbReference type="ARBA" id="ARBA00034078"/>
    </source>
</evidence>
<dbReference type="Gene3D" id="3.30.365.10">
    <property type="entry name" value="Aldehyde oxidase/xanthine dehydrogenase, molybdopterin binding domain"/>
    <property type="match status" value="4"/>
</dbReference>
<keyword evidence="7" id="KW-0479">Metal-binding</keyword>
<dbReference type="GO" id="GO:0051537">
    <property type="term" value="F:2 iron, 2 sulfur cluster binding"/>
    <property type="evidence" value="ECO:0007669"/>
    <property type="project" value="UniProtKB-KW"/>
</dbReference>
<evidence type="ECO:0000256" key="2">
    <source>
        <dbReference type="ARBA" id="ARBA00001974"/>
    </source>
</evidence>
<dbReference type="GO" id="GO:0016491">
    <property type="term" value="F:oxidoreductase activity"/>
    <property type="evidence" value="ECO:0007669"/>
    <property type="project" value="UniProtKB-KW"/>
</dbReference>
<evidence type="ECO:0000256" key="3">
    <source>
        <dbReference type="ARBA" id="ARBA00006849"/>
    </source>
</evidence>
<dbReference type="Gene3D" id="2.30.310.10">
    <property type="entry name" value="ibrinogen binding protein from staphylococcus aureus domain"/>
    <property type="match status" value="1"/>
</dbReference>
<evidence type="ECO:0000313" key="16">
    <source>
        <dbReference type="Proteomes" id="UP000663882"/>
    </source>
</evidence>
<dbReference type="Pfam" id="PF01315">
    <property type="entry name" value="Ald_Xan_dh_C"/>
    <property type="match status" value="1"/>
</dbReference>
<dbReference type="InterPro" id="IPR002346">
    <property type="entry name" value="Mopterin_DH_FAD-bd"/>
</dbReference>
<protein>
    <recommendedName>
        <fullName evidence="13">FAD-binding PCMH-type domain-containing protein</fullName>
    </recommendedName>
</protein>
<comment type="cofactor">
    <cofactor evidence="12">
        <name>[2Fe-2S] cluster</name>
        <dbReference type="ChEBI" id="CHEBI:190135"/>
    </cofactor>
</comment>
<evidence type="ECO:0000256" key="7">
    <source>
        <dbReference type="ARBA" id="ARBA00022723"/>
    </source>
</evidence>
<evidence type="ECO:0000256" key="5">
    <source>
        <dbReference type="ARBA" id="ARBA00022630"/>
    </source>
</evidence>
<dbReference type="SUPFAM" id="SSF54665">
    <property type="entry name" value="CO dehydrogenase molybdoprotein N-domain-like"/>
    <property type="match status" value="1"/>
</dbReference>
<keyword evidence="10" id="KW-0408">Iron</keyword>
<dbReference type="GO" id="GO:0005506">
    <property type="term" value="F:iron ion binding"/>
    <property type="evidence" value="ECO:0007669"/>
    <property type="project" value="InterPro"/>
</dbReference>
<dbReference type="InterPro" id="IPR016208">
    <property type="entry name" value="Ald_Oxase/xanthine_DH-like"/>
</dbReference>
<comment type="similarity">
    <text evidence="3">Belongs to the xanthine dehydrogenase family.</text>
</comment>
<dbReference type="EMBL" id="CAJOAX010005604">
    <property type="protein sequence ID" value="CAF3954064.1"/>
    <property type="molecule type" value="Genomic_DNA"/>
</dbReference>
<dbReference type="SUPFAM" id="SSF56176">
    <property type="entry name" value="FAD-binding/transporter-associated domain-like"/>
    <property type="match status" value="1"/>
</dbReference>
<dbReference type="FunFam" id="3.90.1170.50:FF:000001">
    <property type="entry name" value="Aldehyde oxidase 1"/>
    <property type="match status" value="1"/>
</dbReference>
<name>A0A815JZL7_9BILA</name>
<dbReference type="FunFam" id="3.30.365.10:FF:000002">
    <property type="entry name" value="Xanthine dehydrogenase oxidase"/>
    <property type="match status" value="1"/>
</dbReference>
<proteinExistence type="inferred from homology"/>
<dbReference type="PANTHER" id="PTHR45444:SF3">
    <property type="entry name" value="XANTHINE DEHYDROGENASE"/>
    <property type="match status" value="1"/>
</dbReference>
<dbReference type="Proteomes" id="UP000663882">
    <property type="component" value="Unassembled WGS sequence"/>
</dbReference>
<dbReference type="Pfam" id="PF00941">
    <property type="entry name" value="FAD_binding_5"/>
    <property type="match status" value="1"/>
</dbReference>
<keyword evidence="11" id="KW-0411">Iron-sulfur</keyword>
<evidence type="ECO:0000256" key="4">
    <source>
        <dbReference type="ARBA" id="ARBA00022505"/>
    </source>
</evidence>
<dbReference type="Gene3D" id="3.90.1170.50">
    <property type="entry name" value="Aldehyde oxidase/xanthine dehydrogenase, a/b hammerhead"/>
    <property type="match status" value="1"/>
</dbReference>
<dbReference type="Gene3D" id="3.30.465.10">
    <property type="match status" value="1"/>
</dbReference>
<evidence type="ECO:0000313" key="15">
    <source>
        <dbReference type="EMBL" id="CAF3954064.1"/>
    </source>
</evidence>
<keyword evidence="6" id="KW-0001">2Fe-2S</keyword>
<evidence type="ECO:0000256" key="9">
    <source>
        <dbReference type="ARBA" id="ARBA00023002"/>
    </source>
</evidence>
<dbReference type="Proteomes" id="UP000663823">
    <property type="component" value="Unassembled WGS sequence"/>
</dbReference>
<dbReference type="InterPro" id="IPR036318">
    <property type="entry name" value="FAD-bd_PCMH-like_sf"/>
</dbReference>
<dbReference type="SMART" id="SM01008">
    <property type="entry name" value="Ald_Xan_dh_C"/>
    <property type="match status" value="1"/>
</dbReference>